<proteinExistence type="predicted"/>
<dbReference type="Proteomes" id="UP000070168">
    <property type="component" value="Unassembled WGS sequence"/>
</dbReference>
<accession>A0A135LQL6</accession>
<dbReference type="OrthoDB" id="4358391at2759"/>
<dbReference type="RefSeq" id="XP_040649800.1">
    <property type="nucleotide sequence ID" value="XM_040797238.1"/>
</dbReference>
<dbReference type="GeneID" id="63712538"/>
<name>A0A135LQL6_PENPA</name>
<reference evidence="1 2" key="1">
    <citation type="journal article" date="2016" name="BMC Genomics">
        <title>Genome sequencing and secondary metabolism of the postharvest pathogen Penicillium griseofulvum.</title>
        <authorList>
            <person name="Banani H."/>
            <person name="Marcet-Houben M."/>
            <person name="Ballester A.R."/>
            <person name="Abbruscato P."/>
            <person name="Gonzalez-Candelas L."/>
            <person name="Gabaldon T."/>
            <person name="Spadaro D."/>
        </authorList>
    </citation>
    <scope>NUCLEOTIDE SEQUENCE [LARGE SCALE GENOMIC DNA]</scope>
    <source>
        <strain evidence="1 2">PG3</strain>
    </source>
</reference>
<organism evidence="1 2">
    <name type="scientific">Penicillium patulum</name>
    <name type="common">Penicillium griseofulvum</name>
    <dbReference type="NCBI Taxonomy" id="5078"/>
    <lineage>
        <taxon>Eukaryota</taxon>
        <taxon>Fungi</taxon>
        <taxon>Dikarya</taxon>
        <taxon>Ascomycota</taxon>
        <taxon>Pezizomycotina</taxon>
        <taxon>Eurotiomycetes</taxon>
        <taxon>Eurotiomycetidae</taxon>
        <taxon>Eurotiales</taxon>
        <taxon>Aspergillaceae</taxon>
        <taxon>Penicillium</taxon>
    </lineage>
</organism>
<gene>
    <name evidence="1" type="ORF">PGRI_095250</name>
</gene>
<dbReference type="OMA" id="DGITVKW"/>
<comment type="caution">
    <text evidence="1">The sequence shown here is derived from an EMBL/GenBank/DDBJ whole genome shotgun (WGS) entry which is preliminary data.</text>
</comment>
<keyword evidence="2" id="KW-1185">Reference proteome</keyword>
<protein>
    <submittedName>
        <fullName evidence="1">Uncharacterized protein</fullName>
    </submittedName>
</protein>
<sequence>MNFINHLPVTATEGIIDDIKIQWTINGTMNLPGNAGYYKTDLAEMKRATEYLAHSCVKRLGKTRVRIVGSFHKTTTSRTTHE</sequence>
<dbReference type="AlphaFoldDB" id="A0A135LQL6"/>
<evidence type="ECO:0000313" key="2">
    <source>
        <dbReference type="Proteomes" id="UP000070168"/>
    </source>
</evidence>
<dbReference type="EMBL" id="LHQR01000033">
    <property type="protein sequence ID" value="KXG51264.1"/>
    <property type="molecule type" value="Genomic_DNA"/>
</dbReference>
<evidence type="ECO:0000313" key="1">
    <source>
        <dbReference type="EMBL" id="KXG51264.1"/>
    </source>
</evidence>